<dbReference type="GO" id="GO:0016614">
    <property type="term" value="F:oxidoreductase activity, acting on CH-OH group of donors"/>
    <property type="evidence" value="ECO:0007669"/>
    <property type="project" value="InterPro"/>
</dbReference>
<evidence type="ECO:0000313" key="7">
    <source>
        <dbReference type="EMBL" id="CAG8983688.1"/>
    </source>
</evidence>
<dbReference type="InterPro" id="IPR007867">
    <property type="entry name" value="GMC_OxRtase_C"/>
</dbReference>
<evidence type="ECO:0000259" key="6">
    <source>
        <dbReference type="PROSITE" id="PS00624"/>
    </source>
</evidence>
<dbReference type="GO" id="GO:0044550">
    <property type="term" value="P:secondary metabolite biosynthetic process"/>
    <property type="evidence" value="ECO:0007669"/>
    <property type="project" value="TreeGrafter"/>
</dbReference>
<comment type="cofactor">
    <cofactor evidence="3">
        <name>FAD</name>
        <dbReference type="ChEBI" id="CHEBI:57692"/>
    </cofactor>
</comment>
<dbReference type="AlphaFoldDB" id="A0A9N9M1E7"/>
<dbReference type="InterPro" id="IPR000172">
    <property type="entry name" value="GMC_OxRdtase_N"/>
</dbReference>
<dbReference type="PANTHER" id="PTHR11552">
    <property type="entry name" value="GLUCOSE-METHANOL-CHOLINE GMC OXIDOREDUCTASE"/>
    <property type="match status" value="1"/>
</dbReference>
<comment type="caution">
    <text evidence="7">The sequence shown here is derived from an EMBL/GenBank/DDBJ whole genome shotgun (WGS) entry which is preliminary data.</text>
</comment>
<dbReference type="SUPFAM" id="SSF51905">
    <property type="entry name" value="FAD/NAD(P)-binding domain"/>
    <property type="match status" value="1"/>
</dbReference>
<comment type="similarity">
    <text evidence="1 4">Belongs to the GMC oxidoreductase family.</text>
</comment>
<dbReference type="Pfam" id="PF05199">
    <property type="entry name" value="GMC_oxred_C"/>
    <property type="match status" value="1"/>
</dbReference>
<gene>
    <name evidence="7" type="ORF">HYALB_00006257</name>
</gene>
<proteinExistence type="inferred from homology"/>
<feature type="domain" description="Glucose-methanol-choline oxidoreductase N-terminal" evidence="6">
    <location>
        <begin position="333"/>
        <end position="347"/>
    </location>
</feature>
<organism evidence="7 8">
    <name type="scientific">Hymenoscyphus albidus</name>
    <dbReference type="NCBI Taxonomy" id="595503"/>
    <lineage>
        <taxon>Eukaryota</taxon>
        <taxon>Fungi</taxon>
        <taxon>Dikarya</taxon>
        <taxon>Ascomycota</taxon>
        <taxon>Pezizomycotina</taxon>
        <taxon>Leotiomycetes</taxon>
        <taxon>Helotiales</taxon>
        <taxon>Helotiaceae</taxon>
        <taxon>Hymenoscyphus</taxon>
    </lineage>
</organism>
<keyword evidence="3 4" id="KW-0274">FAD</keyword>
<dbReference type="InterPro" id="IPR036188">
    <property type="entry name" value="FAD/NAD-bd_sf"/>
</dbReference>
<feature type="active site" description="Proton donor" evidence="2">
    <location>
        <position position="579"/>
    </location>
</feature>
<dbReference type="EMBL" id="CAJVRM010000734">
    <property type="protein sequence ID" value="CAG8983688.1"/>
    <property type="molecule type" value="Genomic_DNA"/>
</dbReference>
<dbReference type="Pfam" id="PF00732">
    <property type="entry name" value="GMC_oxred_N"/>
    <property type="match status" value="1"/>
</dbReference>
<evidence type="ECO:0000313" key="8">
    <source>
        <dbReference type="Proteomes" id="UP000701801"/>
    </source>
</evidence>
<reference evidence="7" key="1">
    <citation type="submission" date="2021-07" db="EMBL/GenBank/DDBJ databases">
        <authorList>
            <person name="Durling M."/>
        </authorList>
    </citation>
    <scope>NUCLEOTIDE SEQUENCE</scope>
</reference>
<dbReference type="PROSITE" id="PS00623">
    <property type="entry name" value="GMC_OXRED_1"/>
    <property type="match status" value="1"/>
</dbReference>
<dbReference type="SUPFAM" id="SSF54373">
    <property type="entry name" value="FAD-linked reductases, C-terminal domain"/>
    <property type="match status" value="1"/>
</dbReference>
<evidence type="ECO:0000259" key="5">
    <source>
        <dbReference type="PROSITE" id="PS00623"/>
    </source>
</evidence>
<dbReference type="Gene3D" id="3.30.560.10">
    <property type="entry name" value="Glucose Oxidase, domain 3"/>
    <property type="match status" value="1"/>
</dbReference>
<evidence type="ECO:0000256" key="1">
    <source>
        <dbReference type="ARBA" id="ARBA00010790"/>
    </source>
</evidence>
<keyword evidence="4" id="KW-0285">Flavoprotein</keyword>
<dbReference type="Gene3D" id="3.50.50.60">
    <property type="entry name" value="FAD/NAD(P)-binding domain"/>
    <property type="match status" value="1"/>
</dbReference>
<feature type="binding site" evidence="3">
    <location>
        <position position="292"/>
    </location>
    <ligand>
        <name>FAD</name>
        <dbReference type="ChEBI" id="CHEBI:57692"/>
    </ligand>
</feature>
<feature type="binding site" evidence="3">
    <location>
        <position position="143"/>
    </location>
    <ligand>
        <name>FAD</name>
        <dbReference type="ChEBI" id="CHEBI:57692"/>
    </ligand>
</feature>
<accession>A0A9N9M1E7</accession>
<dbReference type="GO" id="GO:0050660">
    <property type="term" value="F:flavin adenine dinucleotide binding"/>
    <property type="evidence" value="ECO:0007669"/>
    <property type="project" value="InterPro"/>
</dbReference>
<protein>
    <recommendedName>
        <fullName evidence="5 6">Glucose-methanol-choline oxidoreductase N-terminal domain-containing protein</fullName>
    </recommendedName>
</protein>
<evidence type="ECO:0000256" key="4">
    <source>
        <dbReference type="RuleBase" id="RU003968"/>
    </source>
</evidence>
<dbReference type="OrthoDB" id="269227at2759"/>
<dbReference type="PIRSF" id="PIRSF000137">
    <property type="entry name" value="Alcohol_oxidase"/>
    <property type="match status" value="1"/>
</dbReference>
<sequence>MYSLLPFHTLFTGISLNFFEMAQFSKLSSVAVAIISAVVVSSAPTTFQGTVQRREESLLSSYDYVIIGGGASGLTVANRLTEDSATTVLVIEAGDFFSDAKEDIVTVPGLAGGAVGTNYDWNMTYAANPAIGGREAAIALGKVVGGSTKLNRMVFDRGSKSDYDRWESLGNSGWGWDGLLPYFKKNEIFTPPTPEIAKEWGVTVDDSAHGTQGAMHVSYSPFFWPTTKNVIEAFKELGVKTALDQANGGAIGGYFCPHNLDPATKTRHSAQEAYFEPVKGRPNLHLLPKRHVTKVVTEKKDGKVIVTGVEYAESKGSTKSTIAVKKEAVLAAGAIFTPQIMQLSGIGSSALLSTVGIEAVVDLPSVGQNLQDHVLLTTVNTLTTSILTSANMTSNATFAAEAQALYDSKKPGPLSTPTGDYLAFLPLEQVTPAFTSIQTAAKGQDVTKLLPANTPQEVVAGYKAEHKILTDFLSSPASAYVEFIWADGVLNLGLIQPFSRGFVAITSADPFVFPSADVGFLTNPTDVLILVEAVKYVRKFMGTKAITSLQPLEVVPGSNVTSDADIESFIRGAVGTLFHPAGSCKMGKKEEGGCVDGELKVYGVEGLRVVDASMMPLLPGSHTMTTVYAVAEKAADMIKEGTKSSSAEECDV</sequence>
<dbReference type="PROSITE" id="PS00624">
    <property type="entry name" value="GMC_OXRED_2"/>
    <property type="match status" value="1"/>
</dbReference>
<evidence type="ECO:0000256" key="2">
    <source>
        <dbReference type="PIRSR" id="PIRSR000137-1"/>
    </source>
</evidence>
<feature type="domain" description="Glucose-methanol-choline oxidoreductase N-terminal" evidence="5">
    <location>
        <begin position="141"/>
        <end position="164"/>
    </location>
</feature>
<dbReference type="InterPro" id="IPR012132">
    <property type="entry name" value="GMC_OxRdtase"/>
</dbReference>
<name>A0A9N9M1E7_9HELO</name>
<keyword evidence="8" id="KW-1185">Reference proteome</keyword>
<dbReference type="PANTHER" id="PTHR11552:SF115">
    <property type="entry name" value="DEHYDROGENASE XPTC-RELATED"/>
    <property type="match status" value="1"/>
</dbReference>
<evidence type="ECO:0000256" key="3">
    <source>
        <dbReference type="PIRSR" id="PIRSR000137-2"/>
    </source>
</evidence>
<feature type="binding site" evidence="3">
    <location>
        <begin position="151"/>
        <end position="154"/>
    </location>
    <ligand>
        <name>FAD</name>
        <dbReference type="ChEBI" id="CHEBI:57692"/>
    </ligand>
</feature>
<dbReference type="Proteomes" id="UP000701801">
    <property type="component" value="Unassembled WGS sequence"/>
</dbReference>
<feature type="active site" description="Proton acceptor" evidence="2">
    <location>
        <position position="622"/>
    </location>
</feature>